<accession>A0A2P8DXL8</accession>
<name>A0A2P8DXL8_9BACT</name>
<comment type="caution">
    <text evidence="1">The sequence shown here is derived from an EMBL/GenBank/DDBJ whole genome shotgun (WGS) entry which is preliminary data.</text>
</comment>
<dbReference type="OrthoDB" id="823957at2"/>
<organism evidence="1 2">
    <name type="scientific">Cecembia rubra</name>
    <dbReference type="NCBI Taxonomy" id="1485585"/>
    <lineage>
        <taxon>Bacteria</taxon>
        <taxon>Pseudomonadati</taxon>
        <taxon>Bacteroidota</taxon>
        <taxon>Cytophagia</taxon>
        <taxon>Cytophagales</taxon>
        <taxon>Cyclobacteriaceae</taxon>
        <taxon>Cecembia</taxon>
    </lineage>
</organism>
<evidence type="ECO:0000313" key="1">
    <source>
        <dbReference type="EMBL" id="PSL01970.1"/>
    </source>
</evidence>
<dbReference type="Proteomes" id="UP000240708">
    <property type="component" value="Unassembled WGS sequence"/>
</dbReference>
<reference evidence="1 2" key="1">
    <citation type="submission" date="2018-03" db="EMBL/GenBank/DDBJ databases">
        <title>Genomic Encyclopedia of Archaeal and Bacterial Type Strains, Phase II (KMG-II): from individual species to whole genera.</title>
        <authorList>
            <person name="Goeker M."/>
        </authorList>
    </citation>
    <scope>NUCLEOTIDE SEQUENCE [LARGE SCALE GENOMIC DNA]</scope>
    <source>
        <strain evidence="1 2">DSM 28057</strain>
    </source>
</reference>
<evidence type="ECO:0000313" key="2">
    <source>
        <dbReference type="Proteomes" id="UP000240708"/>
    </source>
</evidence>
<proteinExistence type="predicted"/>
<gene>
    <name evidence="1" type="ORF">CLV48_11159</name>
</gene>
<dbReference type="PROSITE" id="PS51257">
    <property type="entry name" value="PROKAR_LIPOPROTEIN"/>
    <property type="match status" value="1"/>
</dbReference>
<dbReference type="RefSeq" id="WP_106568418.1">
    <property type="nucleotide sequence ID" value="NZ_PYGF01000011.1"/>
</dbReference>
<dbReference type="EMBL" id="PYGF01000011">
    <property type="protein sequence ID" value="PSL01970.1"/>
    <property type="molecule type" value="Genomic_DNA"/>
</dbReference>
<protein>
    <submittedName>
        <fullName evidence="1">Uncharacterized protein</fullName>
    </submittedName>
</protein>
<sequence>MTKLMTNSKNILVLGVATMMMFSCEMVEPMAPAERAIETNEKMAGSAFNLYGFGMGMENARSYADADCNLDCIEAGSGEYFVMADTKTGTQGINSKAVTYRAYNTETEFVVEVDYDITAGSSSAKAEISITINGDSKLFEEVEKGSTVKHSIAVVGGPVACEEVDFSIRQEGLGQPIEFNESYSLFAVCEEACDNSLSYVDNGDGSFTFTFTPRSSIEDAQLVFTFAQGVTIGGDLATWDGAGVTKQKTMNLSAMATYEWRVELEANCPGTGQPRANLWTDFTVNGDSKKCNLENIVKSCR</sequence>
<dbReference type="AlphaFoldDB" id="A0A2P8DXL8"/>
<keyword evidence="2" id="KW-1185">Reference proteome</keyword>